<evidence type="ECO:0008006" key="6">
    <source>
        <dbReference type="Google" id="ProtNLM"/>
    </source>
</evidence>
<evidence type="ECO:0000256" key="1">
    <source>
        <dbReference type="SAM" id="Coils"/>
    </source>
</evidence>
<reference evidence="4 5" key="1">
    <citation type="submission" date="2022-06" db="EMBL/GenBank/DDBJ databases">
        <title>Genomic Encyclopedia of Archaeal and Bacterial Type Strains, Phase II (KMG-II): from individual species to whole genera.</title>
        <authorList>
            <person name="Goeker M."/>
        </authorList>
    </citation>
    <scope>NUCLEOTIDE SEQUENCE [LARGE SCALE GENOMIC DNA]</scope>
    <source>
        <strain evidence="4 5">DSM 44255</strain>
    </source>
</reference>
<protein>
    <recommendedName>
        <fullName evidence="6">Phage-related protein</fullName>
    </recommendedName>
</protein>
<dbReference type="RefSeq" id="WP_253888443.1">
    <property type="nucleotide sequence ID" value="NZ_BAAAVB010000005.1"/>
</dbReference>
<keyword evidence="3" id="KW-0812">Transmembrane</keyword>
<feature type="transmembrane region" description="Helical" evidence="3">
    <location>
        <begin position="797"/>
        <end position="816"/>
    </location>
</feature>
<feature type="compositionally biased region" description="Low complexity" evidence="2">
    <location>
        <begin position="190"/>
        <end position="204"/>
    </location>
</feature>
<comment type="caution">
    <text evidence="4">The sequence shown here is derived from an EMBL/GenBank/DDBJ whole genome shotgun (WGS) entry which is preliminary data.</text>
</comment>
<keyword evidence="5" id="KW-1185">Reference proteome</keyword>
<gene>
    <name evidence="4" type="ORF">LV75_004014</name>
</gene>
<feature type="compositionally biased region" description="Low complexity" evidence="2">
    <location>
        <begin position="243"/>
        <end position="256"/>
    </location>
</feature>
<dbReference type="EMBL" id="JAMTCO010000009">
    <property type="protein sequence ID" value="MCP2271500.1"/>
    <property type="molecule type" value="Genomic_DNA"/>
</dbReference>
<feature type="region of interest" description="Disordered" evidence="2">
    <location>
        <begin position="1"/>
        <end position="149"/>
    </location>
</feature>
<feature type="transmembrane region" description="Helical" evidence="3">
    <location>
        <begin position="714"/>
        <end position="735"/>
    </location>
</feature>
<feature type="compositionally biased region" description="Basic and acidic residues" evidence="2">
    <location>
        <begin position="174"/>
        <end position="189"/>
    </location>
</feature>
<feature type="transmembrane region" description="Helical" evidence="3">
    <location>
        <begin position="625"/>
        <end position="642"/>
    </location>
</feature>
<organism evidence="4 5">
    <name type="scientific">Actinokineospora diospyrosa</name>
    <dbReference type="NCBI Taxonomy" id="103728"/>
    <lineage>
        <taxon>Bacteria</taxon>
        <taxon>Bacillati</taxon>
        <taxon>Actinomycetota</taxon>
        <taxon>Actinomycetes</taxon>
        <taxon>Pseudonocardiales</taxon>
        <taxon>Pseudonocardiaceae</taxon>
        <taxon>Actinokineospora</taxon>
    </lineage>
</organism>
<evidence type="ECO:0000313" key="5">
    <source>
        <dbReference type="Proteomes" id="UP001205185"/>
    </source>
</evidence>
<feature type="transmembrane region" description="Helical" evidence="3">
    <location>
        <begin position="648"/>
        <end position="664"/>
    </location>
</feature>
<feature type="coiled-coil region" evidence="1">
    <location>
        <begin position="531"/>
        <end position="558"/>
    </location>
</feature>
<feature type="transmembrane region" description="Helical" evidence="3">
    <location>
        <begin position="771"/>
        <end position="791"/>
    </location>
</feature>
<dbReference type="Proteomes" id="UP001205185">
    <property type="component" value="Unassembled WGS sequence"/>
</dbReference>
<evidence type="ECO:0000313" key="4">
    <source>
        <dbReference type="EMBL" id="MCP2271500.1"/>
    </source>
</evidence>
<accession>A0ABT1IFV7</accession>
<feature type="compositionally biased region" description="Low complexity" evidence="2">
    <location>
        <begin position="23"/>
        <end position="61"/>
    </location>
</feature>
<evidence type="ECO:0000256" key="3">
    <source>
        <dbReference type="SAM" id="Phobius"/>
    </source>
</evidence>
<keyword evidence="3" id="KW-1133">Transmembrane helix</keyword>
<evidence type="ECO:0000256" key="2">
    <source>
        <dbReference type="SAM" id="MobiDB-lite"/>
    </source>
</evidence>
<feature type="compositionally biased region" description="Pro residues" evidence="2">
    <location>
        <begin position="232"/>
        <end position="242"/>
    </location>
</feature>
<keyword evidence="1" id="KW-0175">Coiled coil</keyword>
<feature type="compositionally biased region" description="Low complexity" evidence="2">
    <location>
        <begin position="211"/>
        <end position="222"/>
    </location>
</feature>
<feature type="transmembrane region" description="Helical" evidence="3">
    <location>
        <begin position="596"/>
        <end position="613"/>
    </location>
</feature>
<proteinExistence type="predicted"/>
<sequence>MKAPAEQSEPESRRPSALDRGTQPRLTQPTQPTQSTQPAQAARLPAARLSAVSARRLQRSVGNRAASKVLGRPAVQRLESAPEAAPRPPAEADPRFASVEAEVRGKQKQVAAHPPATAEAAASQAAAVAPPDDKLAQGKAANAEKMNAAKPGEFDKAAFVRAVEQAIAAQAPKNLDDADKFGESGKADAVKGQVQGQVGQGKAASAGPIETATNAPPDTAAAVDKPVTPLAPDRPPGAPAPPDAAKAVPEKAPASATDFSAGPKQVDGEMAAAQVTEDQLAKSNEPEFTGALADKKENEQHAATAPGKIRGAEAETLGAAKAGAAQQGAAAMAGLAGARQAAGGQVTAEKQGTKSKDEARRAQVTATLQKVFDATKTDVEAILSGLDKKVDDAFTAGEKAARDAFTAEHKQKMDAFKDKRYSGFTGKLKWVKDKFAGLPEEANQIFVSARQGYVTRMRGVISSVADTIGGELNRAKARIATGREQLQAEVRKLPADLQALGKQAAGDLAGKFDELTESVDAKGTELVQTLATKYNEALKSVDAEIDAEKEKNKGLVAKAVGAIKGVIDTILKLKDLLLGMLAKAAAAVMGILRDPIGFLGNLVSAVGAGLRAFLGNIGEHLKKGLVRWLLGAMAGAGLQLPAKFDLRGVIMMIGSLLGLTWAAIRGRILSRGVPEPAMAAAEGAVPVAQKLKAEGVGGIWETIKEKAGDLKAGLFGKIATYLIPTILIAGVTTLVSMLNPASAFIRAVKMIIDIVTFIVTQGAQIIEFVNAVLDAIVAIAGGGAGGVPALIENALALSIPVLIGALAAILNISGIADKVKKIIQSLSKPVMKVVDWVVDKIAGVAKKLWAKLKGAGKKVKDRFSRPAGAAGTQAPDGQRRAIAEANQMLSRRPSHADATSRLPAIANRHHVPLRLVVETRAPDSERVHVQTMSTESHDLPARDERLVNLDGLIGKARVDGLCATLGEPEVLKLIDAIKIYGVQKVVTGLSDSAVASLLGQLDAALLPKIFTGRQTSTGPAFADLIAQFGAADVNLLAAALGGKLALITAWDMFHFDARHQGDLDAGKGAVARSLPALLGKTVAEVRAILLARGMALVGTRPDHEMYSHPDHSVVRIKTGPAAHGPFTPFNHVVLEVTKTAGDVSTDAVFAKVVEGGQAVPQGTKDSKEKLRQWFKARCGRFPDLPELAAMMGMWGKVGHIRLQ</sequence>
<name>A0ABT1IFV7_9PSEU</name>
<keyword evidence="3" id="KW-0472">Membrane</keyword>
<feature type="compositionally biased region" description="Low complexity" evidence="2">
    <location>
        <begin position="111"/>
        <end position="130"/>
    </location>
</feature>
<feature type="compositionally biased region" description="Low complexity" evidence="2">
    <location>
        <begin position="139"/>
        <end position="149"/>
    </location>
</feature>
<feature type="region of interest" description="Disordered" evidence="2">
    <location>
        <begin position="169"/>
        <end position="310"/>
    </location>
</feature>